<organism evidence="1 2">
    <name type="scientific">Leptolyngbya foveolarum</name>
    <dbReference type="NCBI Taxonomy" id="47253"/>
    <lineage>
        <taxon>Bacteria</taxon>
        <taxon>Bacillati</taxon>
        <taxon>Cyanobacteriota</taxon>
        <taxon>Cyanophyceae</taxon>
        <taxon>Leptolyngbyales</taxon>
        <taxon>Leptolyngbyaceae</taxon>
        <taxon>Leptolyngbya group</taxon>
        <taxon>Leptolyngbya</taxon>
    </lineage>
</organism>
<dbReference type="EMBL" id="QBMC01000036">
    <property type="protein sequence ID" value="PZO19911.1"/>
    <property type="molecule type" value="Genomic_DNA"/>
</dbReference>
<accession>A0A2W4W682</accession>
<sequence>MARGLAWLPLLVLFFGLAWAGRNEYRKLEAYKEWAQPFERAKYDIYAALGQQGDVLTWGLPTRQGIVSVETLNLTEVSQAGLEVNAQPVSSDELPSKGKFSLGFTLEDGRHFSIPFTEGEMACQWLDFLRTKIPTR</sequence>
<comment type="caution">
    <text evidence="1">The sequence shown here is derived from an EMBL/GenBank/DDBJ whole genome shotgun (WGS) entry which is preliminary data.</text>
</comment>
<name>A0A2W4W682_9CYAN</name>
<gene>
    <name evidence="1" type="ORF">DCF25_07500</name>
</gene>
<proteinExistence type="predicted"/>
<evidence type="ECO:0000313" key="1">
    <source>
        <dbReference type="EMBL" id="PZO19911.1"/>
    </source>
</evidence>
<evidence type="ECO:0000313" key="2">
    <source>
        <dbReference type="Proteomes" id="UP000249354"/>
    </source>
</evidence>
<protein>
    <submittedName>
        <fullName evidence="1">Uncharacterized protein</fullName>
    </submittedName>
</protein>
<reference evidence="2" key="1">
    <citation type="submission" date="2018-04" db="EMBL/GenBank/DDBJ databases">
        <authorList>
            <person name="Cornet L."/>
        </authorList>
    </citation>
    <scope>NUCLEOTIDE SEQUENCE [LARGE SCALE GENOMIC DNA]</scope>
</reference>
<dbReference type="Proteomes" id="UP000249354">
    <property type="component" value="Unassembled WGS sequence"/>
</dbReference>
<reference evidence="1 2" key="2">
    <citation type="submission" date="2018-06" db="EMBL/GenBank/DDBJ databases">
        <title>Metagenomic assembly of (sub)arctic Cyanobacteria and their associated microbiome from non-axenic cultures.</title>
        <authorList>
            <person name="Baurain D."/>
        </authorList>
    </citation>
    <scope>NUCLEOTIDE SEQUENCE [LARGE SCALE GENOMIC DNA]</scope>
    <source>
        <strain evidence="1">ULC129bin1</strain>
    </source>
</reference>
<dbReference type="AlphaFoldDB" id="A0A2W4W682"/>